<dbReference type="SMART" id="SM00666">
    <property type="entry name" value="PB1"/>
    <property type="match status" value="1"/>
</dbReference>
<geneLocation type="chloroplast" evidence="3"/>
<dbReference type="PANTHER" id="PTHR31066:SF27">
    <property type="entry name" value="EXPRESSED PROTEIN"/>
    <property type="match status" value="1"/>
</dbReference>
<dbReference type="Proteomes" id="UP000245207">
    <property type="component" value="Unassembled WGS sequence"/>
</dbReference>
<dbReference type="SUPFAM" id="SSF54277">
    <property type="entry name" value="CAD &amp; PB1 domains"/>
    <property type="match status" value="1"/>
</dbReference>
<feature type="compositionally biased region" description="Polar residues" evidence="1">
    <location>
        <begin position="555"/>
        <end position="574"/>
    </location>
</feature>
<feature type="compositionally biased region" description="Low complexity" evidence="1">
    <location>
        <begin position="317"/>
        <end position="327"/>
    </location>
</feature>
<feature type="compositionally biased region" description="Polar residues" evidence="1">
    <location>
        <begin position="472"/>
        <end position="483"/>
    </location>
</feature>
<dbReference type="Pfam" id="PF00564">
    <property type="entry name" value="PB1"/>
    <property type="match status" value="1"/>
</dbReference>
<dbReference type="Gene3D" id="3.10.20.90">
    <property type="entry name" value="Phosphatidylinositol 3-kinase Catalytic Subunit, Chain A, domain 1"/>
    <property type="match status" value="1"/>
</dbReference>
<feature type="region of interest" description="Disordered" evidence="1">
    <location>
        <begin position="456"/>
        <end position="483"/>
    </location>
</feature>
<feature type="domain" description="PB1" evidence="2">
    <location>
        <begin position="32"/>
        <end position="119"/>
    </location>
</feature>
<comment type="caution">
    <text evidence="3">The sequence shown here is derived from an EMBL/GenBank/DDBJ whole genome shotgun (WGS) entry which is preliminary data.</text>
</comment>
<dbReference type="PANTHER" id="PTHR31066">
    <property type="entry name" value="OS05G0427100 PROTEIN-RELATED"/>
    <property type="match status" value="1"/>
</dbReference>
<dbReference type="InterPro" id="IPR053198">
    <property type="entry name" value="Gynoecium_Dev_Regulator"/>
</dbReference>
<dbReference type="InterPro" id="IPR000270">
    <property type="entry name" value="PB1_dom"/>
</dbReference>
<dbReference type="STRING" id="35608.A0A2U1QFV3"/>
<evidence type="ECO:0000313" key="4">
    <source>
        <dbReference type="Proteomes" id="UP000245207"/>
    </source>
</evidence>
<dbReference type="OrthoDB" id="774308at2759"/>
<feature type="region of interest" description="Disordered" evidence="1">
    <location>
        <begin position="547"/>
        <end position="574"/>
    </location>
</feature>
<organism evidence="3 4">
    <name type="scientific">Artemisia annua</name>
    <name type="common">Sweet wormwood</name>
    <dbReference type="NCBI Taxonomy" id="35608"/>
    <lineage>
        <taxon>Eukaryota</taxon>
        <taxon>Viridiplantae</taxon>
        <taxon>Streptophyta</taxon>
        <taxon>Embryophyta</taxon>
        <taxon>Tracheophyta</taxon>
        <taxon>Spermatophyta</taxon>
        <taxon>Magnoliopsida</taxon>
        <taxon>eudicotyledons</taxon>
        <taxon>Gunneridae</taxon>
        <taxon>Pentapetalae</taxon>
        <taxon>asterids</taxon>
        <taxon>campanulids</taxon>
        <taxon>Asterales</taxon>
        <taxon>Asteraceae</taxon>
        <taxon>Asteroideae</taxon>
        <taxon>Anthemideae</taxon>
        <taxon>Artemisiinae</taxon>
        <taxon>Artemisia</taxon>
    </lineage>
</organism>
<feature type="region of interest" description="Disordered" evidence="1">
    <location>
        <begin position="206"/>
        <end position="230"/>
    </location>
</feature>
<keyword evidence="3" id="KW-0150">Chloroplast</keyword>
<evidence type="ECO:0000259" key="2">
    <source>
        <dbReference type="PROSITE" id="PS51745"/>
    </source>
</evidence>
<dbReference type="EMBL" id="PKPP01000155">
    <property type="protein sequence ID" value="PWA96884.1"/>
    <property type="molecule type" value="Genomic_DNA"/>
</dbReference>
<dbReference type="AlphaFoldDB" id="A0A2U1QFV3"/>
<keyword evidence="3" id="KW-0934">Plastid</keyword>
<proteinExistence type="predicted"/>
<protein>
    <submittedName>
        <fullName evidence="3">Octicosapeptide/Phox/Bem1p family protein</fullName>
    </submittedName>
</protein>
<keyword evidence="4" id="KW-1185">Reference proteome</keyword>
<dbReference type="PROSITE" id="PS51745">
    <property type="entry name" value="PB1"/>
    <property type="match status" value="1"/>
</dbReference>
<feature type="compositionally biased region" description="Polar residues" evidence="1">
    <location>
        <begin position="216"/>
        <end position="230"/>
    </location>
</feature>
<sequence>MDTSTPRANPHAPPSKLRILCSFNGHILPRPYNKTLTYIGGDTRLITIPHPVTFQTLTKKILKTTSFNSNTTSFIMKYQLPFEDLDSLITVTSDEDLEHMIDEYNCIGDAKIRLFLFPRNSDSVEFVEAVKSVGSVLLEGSDKSNEVFVRGLNGRPESPEFGSVPDSPVVVKEKEKEEVSYGVTQAVRDQVVVGVKVLGNGLGQRVSSGFDMASPDSVSSDGSLTNPLSRRNPSVIYQDAATQTQYSNNNNNGVTNDKNTRIQMQQQQIHDSAYLMSTSTAAVTTTTQTDLQHPQVHQQHQFIQNGVTNDQNTRIQMQQQQIHDQNNGVTTQTNNSNNGVTNDQNTRIQMQQQQIHDSAYPMSTSTAAVTTTKTDLQHPQVHQQHQFIHTAVPPPQYIHHHPSGAVPMASYYPIYPPQSQHHVPVSALDQRKFVYYMPAISAPPNSQVPTPSSLFNTPRTVQPASKPESPVYRTNSSGASGPQLVQPQYVAYSHIQQPSQAVASSGGSGGNYAYEFADLSQQGQHLYYAAQPMPPQSAAQYQTMSSNLPVEGGSHIQTENTQNSMKQQVKKSQP</sequence>
<reference evidence="3 4" key="1">
    <citation type="journal article" date="2018" name="Mol. Plant">
        <title>The genome of Artemisia annua provides insight into the evolution of Asteraceae family and artemisinin biosynthesis.</title>
        <authorList>
            <person name="Shen Q."/>
            <person name="Zhang L."/>
            <person name="Liao Z."/>
            <person name="Wang S."/>
            <person name="Yan T."/>
            <person name="Shi P."/>
            <person name="Liu M."/>
            <person name="Fu X."/>
            <person name="Pan Q."/>
            <person name="Wang Y."/>
            <person name="Lv Z."/>
            <person name="Lu X."/>
            <person name="Zhang F."/>
            <person name="Jiang W."/>
            <person name="Ma Y."/>
            <person name="Chen M."/>
            <person name="Hao X."/>
            <person name="Li L."/>
            <person name="Tang Y."/>
            <person name="Lv G."/>
            <person name="Zhou Y."/>
            <person name="Sun X."/>
            <person name="Brodelius P.E."/>
            <person name="Rose J.K.C."/>
            <person name="Tang K."/>
        </authorList>
    </citation>
    <scope>NUCLEOTIDE SEQUENCE [LARGE SCALE GENOMIC DNA]</scope>
    <source>
        <strain evidence="4">cv. Huhao1</strain>
        <tissue evidence="3">Leaf</tissue>
    </source>
</reference>
<dbReference type="CDD" id="cd06410">
    <property type="entry name" value="PB1_UP2"/>
    <property type="match status" value="1"/>
</dbReference>
<accession>A0A2U1QFV3</accession>
<feature type="region of interest" description="Disordered" evidence="1">
    <location>
        <begin position="317"/>
        <end position="342"/>
    </location>
</feature>
<evidence type="ECO:0000256" key="1">
    <source>
        <dbReference type="SAM" id="MobiDB-lite"/>
    </source>
</evidence>
<feature type="compositionally biased region" description="Polar residues" evidence="1">
    <location>
        <begin position="328"/>
        <end position="342"/>
    </location>
</feature>
<evidence type="ECO:0000313" key="3">
    <source>
        <dbReference type="EMBL" id="PWA96884.1"/>
    </source>
</evidence>
<name>A0A2U1QFV3_ARTAN</name>
<dbReference type="InterPro" id="IPR053793">
    <property type="entry name" value="PB1-like"/>
</dbReference>
<gene>
    <name evidence="3" type="ORF">CTI12_AA035510</name>
</gene>